<dbReference type="OrthoDB" id="10256906at2759"/>
<feature type="domain" description="TRAPPC10/Trs130 C-terminal" evidence="5">
    <location>
        <begin position="1007"/>
        <end position="1134"/>
    </location>
</feature>
<dbReference type="Proteomes" id="UP000594260">
    <property type="component" value="Unplaced"/>
</dbReference>
<sequence length="1143" mass="129117">MEAKPLVTYTGNCALFEDLRGSVCPAVAAEATEWRRSLGRHRMVHIDANWIEFDRDRLSANRETLLNRQYLHTFWTDCSDSDEYKNTVKQEILLWMQELKAKSQWDWLIVVVEDNARKTPAKTTSKLLKSTVWDRIRNDFPSKNIDRVCTFVRPSRGELGSRNASLDTFLGQFRTALLHGLNREIGYYEDKLREKREARNNPGWSFIDFYFMQEQLAFVFETMTLYEDALVQYDELDALLTQFVINAAQGEAPPWLQTLTDCRSSWRALCMKSQNSSQASSNSTLSNDRQLEQENVSIQFSEGNGSLLDLRNLLFLRICNILILLCRPWEMARRALPYIQNAQVELKSLGVELNCVGAVDAWALAGFLETLVVSERYNDSTQVESYSLHTAQLWAHARLKMKSLGVLCGLMPRDSPTSEQIHLVVNILAGLGDDPRAGESELSPCRRISEALSSKESFMRHYKDVCEIAMGTFKHVGRLRSARLIGKDLAEFYLDKDEPQMAVQFLQDLLKMYLTERWGPLAVLTQKQLLQCYQLLSYDLLYLHTVLMLATNRSLDQRERRHFFDDVLATKDRLGKSMKNNKNLTFAFAGILSLDDLRIDSDSSVLTLNSDIRLKLTITSHLLAEVKMRKVIVPCEKLEEEGQIGGTPRKGSMILAPGGKRPPPKISVQQGTQTNSILLVCSNQHQVLSRQDSSNLGSPSSQDIVRVKSDTQFVAKDVYLAPGQNVIGLAFRTNQWGSYEMRQLVMEWDHLGLVEDLENSIHHNTRVNIIQEKCRLSFELPSEELLAGVAQSVRLSVSAGSRSVAAGSIVALKSSPGLHFDKDLLVIPNEIAAFEFRSFSVGLRSSFCDQWTSKGVVHEVVATAGWEDGQDGHGNRSEAQAAQVRIKLLFMPPFVVTHKLLTCDTAKFIQVEVTGRSLQFFAVSNPRLDCPSGFAAQILEEVGTFKVNSRYPTAFVWQLESPELVEMPLELKFALDFYWEAGNQSGFYSASFKLEAFKTLYSVHATVDPESQGHCKVDVLCKLNIRVQRIPLSVKESKSEQDPIHLSMEIIADSALWALQGRNSDTFILSDQEFTSSVEMKPLVRGYLPIPQVRLSKYHPPCKEDMNKELAKATLEPFLPGQVYNWSHAAQAHVPTAAHPDGK</sequence>
<dbReference type="Pfam" id="PF12584">
    <property type="entry name" value="TRAPPC10"/>
    <property type="match status" value="1"/>
</dbReference>
<dbReference type="GO" id="GO:1990071">
    <property type="term" value="C:TRAPPII protein complex"/>
    <property type="evidence" value="ECO:0007669"/>
    <property type="project" value="InterPro"/>
</dbReference>
<dbReference type="OMA" id="TKVHENP"/>
<dbReference type="RefSeq" id="XP_022663308.1">
    <property type="nucleotide sequence ID" value="XM_022807573.1"/>
</dbReference>
<evidence type="ECO:0000259" key="7">
    <source>
        <dbReference type="Pfam" id="PF23604"/>
    </source>
</evidence>
<dbReference type="Pfam" id="PF23036">
    <property type="entry name" value="TRAPPC10_1st"/>
    <property type="match status" value="1"/>
</dbReference>
<keyword evidence="2" id="KW-0813">Transport</keyword>
<dbReference type="InterPro" id="IPR056917">
    <property type="entry name" value="Ig_TRAPPC10"/>
</dbReference>
<name>A0A7M7KGN4_VARDE</name>
<evidence type="ECO:0000256" key="1">
    <source>
        <dbReference type="ARBA" id="ARBA00004555"/>
    </source>
</evidence>
<dbReference type="InParanoid" id="A0A7M7KGN4"/>
<dbReference type="GeneID" id="111251202"/>
<dbReference type="GO" id="GO:0006891">
    <property type="term" value="P:intra-Golgi vesicle-mediated transport"/>
    <property type="evidence" value="ECO:0007669"/>
    <property type="project" value="TreeGrafter"/>
</dbReference>
<dbReference type="CTD" id="41833"/>
<reference evidence="8" key="1">
    <citation type="submission" date="2021-01" db="UniProtKB">
        <authorList>
            <consortium name="EnsemblMetazoa"/>
        </authorList>
    </citation>
    <scope>IDENTIFICATION</scope>
</reference>
<accession>A0A7M7KGN4</accession>
<dbReference type="InterPro" id="IPR022233">
    <property type="entry name" value="TRAPPC10/Trs130_C"/>
</dbReference>
<dbReference type="GO" id="GO:0005829">
    <property type="term" value="C:cytosol"/>
    <property type="evidence" value="ECO:0007669"/>
    <property type="project" value="GOC"/>
</dbReference>
<protein>
    <recommendedName>
        <fullName evidence="10">Trafficking protein particle complex subunit 10</fullName>
    </recommendedName>
</protein>
<comment type="subcellular location">
    <subcellularLocation>
        <location evidence="1">Golgi apparatus</location>
    </subcellularLocation>
</comment>
<proteinExistence type="predicted"/>
<organism evidence="8 9">
    <name type="scientific">Varroa destructor</name>
    <name type="common">Honeybee mite</name>
    <dbReference type="NCBI Taxonomy" id="109461"/>
    <lineage>
        <taxon>Eukaryota</taxon>
        <taxon>Metazoa</taxon>
        <taxon>Ecdysozoa</taxon>
        <taxon>Arthropoda</taxon>
        <taxon>Chelicerata</taxon>
        <taxon>Arachnida</taxon>
        <taxon>Acari</taxon>
        <taxon>Parasitiformes</taxon>
        <taxon>Mesostigmata</taxon>
        <taxon>Gamasina</taxon>
        <taxon>Dermanyssoidea</taxon>
        <taxon>Varroidae</taxon>
        <taxon>Varroa</taxon>
    </lineage>
</organism>
<dbReference type="PANTHER" id="PTHR13251">
    <property type="entry name" value="EPILEPSY HOLOPROSENCEPHALY CANDIDATE 1/TMEM1"/>
    <property type="match status" value="1"/>
</dbReference>
<dbReference type="PANTHER" id="PTHR13251:SF3">
    <property type="entry name" value="TRAFFICKING PROTEIN PARTICLE COMPLEX SUBUNIT 10"/>
    <property type="match status" value="1"/>
</dbReference>
<evidence type="ECO:0000259" key="5">
    <source>
        <dbReference type="Pfam" id="PF12584"/>
    </source>
</evidence>
<feature type="domain" description="TRAPPC10/Trs130 N-terminal" evidence="6">
    <location>
        <begin position="2"/>
        <end position="332"/>
    </location>
</feature>
<dbReference type="InterPro" id="IPR045126">
    <property type="entry name" value="TRAPPC10/Trs130"/>
</dbReference>
<keyword evidence="3" id="KW-0333">Golgi apparatus</keyword>
<evidence type="ECO:0000256" key="3">
    <source>
        <dbReference type="ARBA" id="ARBA00023034"/>
    </source>
</evidence>
<evidence type="ECO:0000256" key="2">
    <source>
        <dbReference type="ARBA" id="ARBA00022448"/>
    </source>
</evidence>
<feature type="domain" description="TRAPPC10 Ig-like" evidence="7">
    <location>
        <begin position="777"/>
        <end position="867"/>
    </location>
</feature>
<dbReference type="GO" id="GO:0034498">
    <property type="term" value="P:early endosome to Golgi transport"/>
    <property type="evidence" value="ECO:0007669"/>
    <property type="project" value="TreeGrafter"/>
</dbReference>
<feature type="region of interest" description="Disordered" evidence="4">
    <location>
        <begin position="642"/>
        <end position="668"/>
    </location>
</feature>
<evidence type="ECO:0000313" key="9">
    <source>
        <dbReference type="Proteomes" id="UP000594260"/>
    </source>
</evidence>
<evidence type="ECO:0000313" key="8">
    <source>
        <dbReference type="EnsemblMetazoa" id="XP_022663308"/>
    </source>
</evidence>
<dbReference type="AlphaFoldDB" id="A0A7M7KGN4"/>
<dbReference type="EnsemblMetazoa" id="XM_022807573">
    <property type="protein sequence ID" value="XP_022663308"/>
    <property type="gene ID" value="LOC111251202"/>
</dbReference>
<dbReference type="KEGG" id="vde:111251202"/>
<dbReference type="FunCoup" id="A0A7M7KGN4">
    <property type="interactions" value="1035"/>
</dbReference>
<keyword evidence="9" id="KW-1185">Reference proteome</keyword>
<evidence type="ECO:0008006" key="10">
    <source>
        <dbReference type="Google" id="ProtNLM"/>
    </source>
</evidence>
<dbReference type="InterPro" id="IPR056913">
    <property type="entry name" value="TRAPPC10/Trs130_N"/>
</dbReference>
<evidence type="ECO:0000259" key="6">
    <source>
        <dbReference type="Pfam" id="PF23036"/>
    </source>
</evidence>
<evidence type="ECO:0000256" key="4">
    <source>
        <dbReference type="SAM" id="MobiDB-lite"/>
    </source>
</evidence>
<dbReference type="Pfam" id="PF23604">
    <property type="entry name" value="Ig_TRAPPC10"/>
    <property type="match status" value="1"/>
</dbReference>